<dbReference type="InterPro" id="IPR025564">
    <property type="entry name" value="CAAD_dom"/>
</dbReference>
<feature type="transmembrane region" description="Helical" evidence="2">
    <location>
        <begin position="107"/>
        <end position="125"/>
    </location>
</feature>
<evidence type="ECO:0000256" key="1">
    <source>
        <dbReference type="ARBA" id="ARBA00004141"/>
    </source>
</evidence>
<dbReference type="PANTHER" id="PTHR33222">
    <property type="match status" value="1"/>
</dbReference>
<comment type="subcellular location">
    <subcellularLocation>
        <location evidence="1">Membrane</location>
        <topology evidence="1">Multi-pass membrane protein</topology>
    </subcellularLocation>
</comment>
<reference evidence="4" key="1">
    <citation type="submission" date="2021-01" db="UniProtKB">
        <authorList>
            <consortium name="EnsemblPlants"/>
        </authorList>
    </citation>
    <scope>IDENTIFICATION</scope>
</reference>
<dbReference type="AlphaFoldDB" id="A0A7N0VK58"/>
<dbReference type="OMA" id="AHGRNNT"/>
<keyword evidence="5" id="KW-1185">Reference proteome</keyword>
<dbReference type="Pfam" id="PF14159">
    <property type="entry name" value="CAAD"/>
    <property type="match status" value="1"/>
</dbReference>
<accession>A0A7N0VK58</accession>
<protein>
    <recommendedName>
        <fullName evidence="3">Cyanobacterial aminoacyl-tRNA synthetase CAAD domain-containing protein</fullName>
    </recommendedName>
</protein>
<sequence>MASIAASLCPLLMVQGGNRSFRSLQKLPFSPFQNNARQGRMSVVAKAAGESSDSSTSLSVIKSVKSVWDAPEDRFGVIGLGLAAIIALWASTNLITAIDKLPILPSTLEFIGILFSSWFVYRYLLFKPNRVELVQIINKAISDILGQKGRIFMKESSLAGVLWVRLSLICMQNVAALDVEDRFSIELMPGML</sequence>
<evidence type="ECO:0000256" key="2">
    <source>
        <dbReference type="SAM" id="Phobius"/>
    </source>
</evidence>
<feature type="transmembrane region" description="Helical" evidence="2">
    <location>
        <begin position="75"/>
        <end position="95"/>
    </location>
</feature>
<dbReference type="InterPro" id="IPR033344">
    <property type="entry name" value="CURT1"/>
</dbReference>
<dbReference type="EnsemblPlants" id="Kaladp0881s0004.4.v1.1">
    <property type="protein sequence ID" value="Kaladp0881s0004.4.v1.1"/>
    <property type="gene ID" value="Kaladp0881s0004.v1.1"/>
</dbReference>
<dbReference type="Proteomes" id="UP000594263">
    <property type="component" value="Unplaced"/>
</dbReference>
<evidence type="ECO:0000259" key="3">
    <source>
        <dbReference type="Pfam" id="PF14159"/>
    </source>
</evidence>
<evidence type="ECO:0000313" key="5">
    <source>
        <dbReference type="Proteomes" id="UP000594263"/>
    </source>
</evidence>
<keyword evidence="2" id="KW-0812">Transmembrane</keyword>
<proteinExistence type="predicted"/>
<dbReference type="EnsemblPlants" id="Kaladp0881s0004.1.v1.1">
    <property type="protein sequence ID" value="Kaladp0881s0004.1.v1.1"/>
    <property type="gene ID" value="Kaladp0881s0004.v1.1"/>
</dbReference>
<dbReference type="Gramene" id="Kaladp0881s0004.1.v1.1">
    <property type="protein sequence ID" value="Kaladp0881s0004.1.v1.1"/>
    <property type="gene ID" value="Kaladp0881s0004.v1.1"/>
</dbReference>
<feature type="domain" description="Cyanobacterial aminoacyl-tRNA synthetase CAAD" evidence="3">
    <location>
        <begin position="63"/>
        <end position="146"/>
    </location>
</feature>
<organism evidence="4 5">
    <name type="scientific">Kalanchoe fedtschenkoi</name>
    <name type="common">Lavender scallops</name>
    <name type="synonym">South American air plant</name>
    <dbReference type="NCBI Taxonomy" id="63787"/>
    <lineage>
        <taxon>Eukaryota</taxon>
        <taxon>Viridiplantae</taxon>
        <taxon>Streptophyta</taxon>
        <taxon>Embryophyta</taxon>
        <taxon>Tracheophyta</taxon>
        <taxon>Spermatophyta</taxon>
        <taxon>Magnoliopsida</taxon>
        <taxon>eudicotyledons</taxon>
        <taxon>Gunneridae</taxon>
        <taxon>Pentapetalae</taxon>
        <taxon>Saxifragales</taxon>
        <taxon>Crassulaceae</taxon>
        <taxon>Kalanchoe</taxon>
    </lineage>
</organism>
<dbReference type="Gramene" id="Kaladp0881s0004.4.v1.1">
    <property type="protein sequence ID" value="Kaladp0881s0004.4.v1.1"/>
    <property type="gene ID" value="Kaladp0881s0004.v1.1"/>
</dbReference>
<keyword evidence="2" id="KW-1133">Transmembrane helix</keyword>
<evidence type="ECO:0000313" key="4">
    <source>
        <dbReference type="EnsemblPlants" id="Kaladp0881s0004.4.v1.1"/>
    </source>
</evidence>
<keyword evidence="2" id="KW-0472">Membrane</keyword>
<dbReference type="GO" id="GO:0009535">
    <property type="term" value="C:chloroplast thylakoid membrane"/>
    <property type="evidence" value="ECO:0007669"/>
    <property type="project" value="TreeGrafter"/>
</dbReference>
<name>A0A7N0VK58_KALFE</name>
<dbReference type="PANTHER" id="PTHR33222:SF3">
    <property type="entry name" value="PROTEIN CURVATURE THYLAKOID 1C, CHLOROPLASTIC"/>
    <property type="match status" value="1"/>
</dbReference>